<evidence type="ECO:0000259" key="4">
    <source>
        <dbReference type="Pfam" id="PF07859"/>
    </source>
</evidence>
<feature type="domain" description="Alpha/beta hydrolase fold-3" evidence="4">
    <location>
        <begin position="76"/>
        <end position="277"/>
    </location>
</feature>
<feature type="active site" evidence="3">
    <location>
        <position position="150"/>
    </location>
</feature>
<dbReference type="PROSITE" id="PS01174">
    <property type="entry name" value="LIPASE_GDXG_SER"/>
    <property type="match status" value="1"/>
</dbReference>
<dbReference type="STRING" id="1442368.A0A0D2EWM5"/>
<evidence type="ECO:0000256" key="3">
    <source>
        <dbReference type="PROSITE-ProRule" id="PRU10038"/>
    </source>
</evidence>
<evidence type="ECO:0000256" key="2">
    <source>
        <dbReference type="ARBA" id="ARBA00022801"/>
    </source>
</evidence>
<evidence type="ECO:0000256" key="1">
    <source>
        <dbReference type="ARBA" id="ARBA00010515"/>
    </source>
</evidence>
<protein>
    <recommendedName>
        <fullName evidence="4">Alpha/beta hydrolase fold-3 domain-containing protein</fullName>
    </recommendedName>
</protein>
<dbReference type="InterPro" id="IPR033140">
    <property type="entry name" value="Lipase_GDXG_put_SER_AS"/>
</dbReference>
<dbReference type="Pfam" id="PF07859">
    <property type="entry name" value="Abhydrolase_3"/>
    <property type="match status" value="1"/>
</dbReference>
<dbReference type="SUPFAM" id="SSF53474">
    <property type="entry name" value="alpha/beta-Hydrolases"/>
    <property type="match status" value="1"/>
</dbReference>
<keyword evidence="2" id="KW-0378">Hydrolase</keyword>
<dbReference type="HOGENOM" id="CLU_012494_13_1_1"/>
<sequence>MPSPEAESIVNLYKFIKGTLAKTSQGSFDEIRYMFELNQILAAEPTDVVYEEVLCPGTVRPAIWCKPTTANPGHVILYLHGGGCFAGSPQSHRKMAAHLAKAAGAQALLIDFHLAPQFRFPTQIEDAVATFKWLLGRGIEARKIVLAGDSAGGNLAITTTLKLKEEGVGLPGGIVAISPWVDLEATGKSLDSNAQKDVFANRGTEAYFSQLYLDQASPKLPLANPLYADLTGFPPIHVSVGEWEVLLSDSEALVQRAKQAGVDVTHEVGPEMQHVYQLMAGKAPEADKTITNMGKWLQAKVFSL</sequence>
<reference evidence="5 6" key="1">
    <citation type="submission" date="2015-01" db="EMBL/GenBank/DDBJ databases">
        <title>The Genome Sequence of Fonsecaea pedrosoi CBS 271.37.</title>
        <authorList>
            <consortium name="The Broad Institute Genomics Platform"/>
            <person name="Cuomo C."/>
            <person name="de Hoog S."/>
            <person name="Gorbushina A."/>
            <person name="Stielow B."/>
            <person name="Teixiera M."/>
            <person name="Abouelleil A."/>
            <person name="Chapman S.B."/>
            <person name="Priest M."/>
            <person name="Young S.K."/>
            <person name="Wortman J."/>
            <person name="Nusbaum C."/>
            <person name="Birren B."/>
        </authorList>
    </citation>
    <scope>NUCLEOTIDE SEQUENCE [LARGE SCALE GENOMIC DNA]</scope>
    <source>
        <strain evidence="5 6">CBS 271.37</strain>
    </source>
</reference>
<name>A0A0D2EWM5_9EURO</name>
<dbReference type="PANTHER" id="PTHR48081">
    <property type="entry name" value="AB HYDROLASE SUPERFAMILY PROTEIN C4A8.06C"/>
    <property type="match status" value="1"/>
</dbReference>
<dbReference type="OrthoDB" id="408631at2759"/>
<accession>A0A0D2EWM5</accession>
<evidence type="ECO:0000313" key="5">
    <source>
        <dbReference type="EMBL" id="KIW78592.1"/>
    </source>
</evidence>
<dbReference type="Gene3D" id="3.40.50.1820">
    <property type="entry name" value="alpha/beta hydrolase"/>
    <property type="match status" value="1"/>
</dbReference>
<evidence type="ECO:0000313" key="6">
    <source>
        <dbReference type="Proteomes" id="UP000053029"/>
    </source>
</evidence>
<dbReference type="InterPro" id="IPR029058">
    <property type="entry name" value="AB_hydrolase_fold"/>
</dbReference>
<comment type="similarity">
    <text evidence="1">Belongs to the 'GDXG' lipolytic enzyme family.</text>
</comment>
<dbReference type="RefSeq" id="XP_013282400.1">
    <property type="nucleotide sequence ID" value="XM_013426946.1"/>
</dbReference>
<dbReference type="PANTHER" id="PTHR48081:SF30">
    <property type="entry name" value="ACETYL-HYDROLASE LIPR-RELATED"/>
    <property type="match status" value="1"/>
</dbReference>
<dbReference type="VEuPathDB" id="FungiDB:Z517_08430"/>
<organism evidence="5 6">
    <name type="scientific">Fonsecaea pedrosoi CBS 271.37</name>
    <dbReference type="NCBI Taxonomy" id="1442368"/>
    <lineage>
        <taxon>Eukaryota</taxon>
        <taxon>Fungi</taxon>
        <taxon>Dikarya</taxon>
        <taxon>Ascomycota</taxon>
        <taxon>Pezizomycotina</taxon>
        <taxon>Eurotiomycetes</taxon>
        <taxon>Chaetothyriomycetidae</taxon>
        <taxon>Chaetothyriales</taxon>
        <taxon>Herpotrichiellaceae</taxon>
        <taxon>Fonsecaea</taxon>
    </lineage>
</organism>
<gene>
    <name evidence="5" type="ORF">Z517_08430</name>
</gene>
<dbReference type="GO" id="GO:0004806">
    <property type="term" value="F:triacylglycerol lipase activity"/>
    <property type="evidence" value="ECO:0007669"/>
    <property type="project" value="TreeGrafter"/>
</dbReference>
<dbReference type="Proteomes" id="UP000053029">
    <property type="component" value="Unassembled WGS sequence"/>
</dbReference>
<dbReference type="EMBL" id="KN846973">
    <property type="protein sequence ID" value="KIW78592.1"/>
    <property type="molecule type" value="Genomic_DNA"/>
</dbReference>
<dbReference type="GeneID" id="25307920"/>
<dbReference type="InterPro" id="IPR050300">
    <property type="entry name" value="GDXG_lipolytic_enzyme"/>
</dbReference>
<dbReference type="AlphaFoldDB" id="A0A0D2EWM5"/>
<dbReference type="InterPro" id="IPR013094">
    <property type="entry name" value="AB_hydrolase_3"/>
</dbReference>
<keyword evidence="6" id="KW-1185">Reference proteome</keyword>
<proteinExistence type="inferred from homology"/>